<evidence type="ECO:0000313" key="19">
    <source>
        <dbReference type="Proteomes" id="UP000322976"/>
    </source>
</evidence>
<evidence type="ECO:0000256" key="17">
    <source>
        <dbReference type="HAMAP-Rule" id="MF_01006"/>
    </source>
</evidence>
<dbReference type="GO" id="GO:0050380">
    <property type="term" value="F:undecaprenyl-diphosphatase activity"/>
    <property type="evidence" value="ECO:0007669"/>
    <property type="project" value="UniProtKB-UniRule"/>
</dbReference>
<feature type="transmembrane region" description="Helical" evidence="17">
    <location>
        <begin position="253"/>
        <end position="270"/>
    </location>
</feature>
<dbReference type="NCBIfam" id="TIGR00753">
    <property type="entry name" value="undec_PP_bacA"/>
    <property type="match status" value="1"/>
</dbReference>
<keyword evidence="12 17" id="KW-0046">Antibiotic resistance</keyword>
<evidence type="ECO:0000256" key="11">
    <source>
        <dbReference type="ARBA" id="ARBA00023136"/>
    </source>
</evidence>
<evidence type="ECO:0000256" key="2">
    <source>
        <dbReference type="ARBA" id="ARBA00010621"/>
    </source>
</evidence>
<sequence>MSLIQAFILGIVQGATEFLPVSSSGHLVIFQTIFGLTQGNLLFDVTLHLGTLLAVLIYFRNEVMELISGCMKLIIRILSRKRRKLDRDEKLALLVIAGSIPTGIFGLILNKYADTLFSNITLVGFMLLITAAALYFSERYNTGERTLNNMTVADALVIGIFQGVAVMPGISRSGFTLSGSLFRGLKREWAFRFSFVLSVPAILGALLLEAKDAIGTNMNVAPFAVGMITSFISGLLFLYLLNAIVKRGKLSYFSIYCLIVGLFAIIYGFIF</sequence>
<evidence type="ECO:0000256" key="10">
    <source>
        <dbReference type="ARBA" id="ARBA00022989"/>
    </source>
</evidence>
<dbReference type="GO" id="GO:0005886">
    <property type="term" value="C:plasma membrane"/>
    <property type="evidence" value="ECO:0007669"/>
    <property type="project" value="UniProtKB-SubCell"/>
</dbReference>
<dbReference type="GO" id="GO:0008360">
    <property type="term" value="P:regulation of cell shape"/>
    <property type="evidence" value="ECO:0007669"/>
    <property type="project" value="UniProtKB-KW"/>
</dbReference>
<accession>A0A5D8QC74</accession>
<dbReference type="GO" id="GO:0009252">
    <property type="term" value="P:peptidoglycan biosynthetic process"/>
    <property type="evidence" value="ECO:0007669"/>
    <property type="project" value="UniProtKB-KW"/>
</dbReference>
<keyword evidence="19" id="KW-1185">Reference proteome</keyword>
<evidence type="ECO:0000256" key="6">
    <source>
        <dbReference type="ARBA" id="ARBA00022692"/>
    </source>
</evidence>
<comment type="miscellaneous">
    <text evidence="17">Bacitracin is thought to be involved in the inhibition of peptidoglycan synthesis by sequestering undecaprenyl diphosphate, thereby reducing the pool of lipid carrier available.</text>
</comment>
<proteinExistence type="inferred from homology"/>
<comment type="caution">
    <text evidence="18">The sequence shown here is derived from an EMBL/GenBank/DDBJ whole genome shotgun (WGS) entry which is preliminary data.</text>
</comment>
<keyword evidence="9 17" id="KW-0573">Peptidoglycan synthesis</keyword>
<evidence type="ECO:0000256" key="16">
    <source>
        <dbReference type="ARBA" id="ARBA00047594"/>
    </source>
</evidence>
<dbReference type="GO" id="GO:0046677">
    <property type="term" value="P:response to antibiotic"/>
    <property type="evidence" value="ECO:0007669"/>
    <property type="project" value="UniProtKB-UniRule"/>
</dbReference>
<keyword evidence="13 17" id="KW-0961">Cell wall biogenesis/degradation</keyword>
<evidence type="ECO:0000256" key="14">
    <source>
        <dbReference type="ARBA" id="ARBA00032707"/>
    </source>
</evidence>
<dbReference type="PANTHER" id="PTHR30622">
    <property type="entry name" value="UNDECAPRENYL-DIPHOSPHATASE"/>
    <property type="match status" value="1"/>
</dbReference>
<keyword evidence="6 17" id="KW-0812">Transmembrane</keyword>
<dbReference type="Proteomes" id="UP000322976">
    <property type="component" value="Unassembled WGS sequence"/>
</dbReference>
<keyword evidence="8 17" id="KW-0133">Cell shape</keyword>
<feature type="transmembrane region" description="Helical" evidence="17">
    <location>
        <begin position="91"/>
        <end position="110"/>
    </location>
</feature>
<feature type="transmembrane region" description="Helical" evidence="17">
    <location>
        <begin position="190"/>
        <end position="208"/>
    </location>
</feature>
<dbReference type="GO" id="GO:0071555">
    <property type="term" value="P:cell wall organization"/>
    <property type="evidence" value="ECO:0007669"/>
    <property type="project" value="UniProtKB-KW"/>
</dbReference>
<feature type="transmembrane region" description="Helical" evidence="17">
    <location>
        <begin position="38"/>
        <end position="59"/>
    </location>
</feature>
<dbReference type="RefSeq" id="WP_149545047.1">
    <property type="nucleotide sequence ID" value="NZ_VTPS01000007.1"/>
</dbReference>
<evidence type="ECO:0000256" key="12">
    <source>
        <dbReference type="ARBA" id="ARBA00023251"/>
    </source>
</evidence>
<dbReference type="AlphaFoldDB" id="A0A5D8QC74"/>
<dbReference type="HAMAP" id="MF_01006">
    <property type="entry name" value="Undec_diphosphatase"/>
    <property type="match status" value="1"/>
</dbReference>
<keyword evidence="10 17" id="KW-1133">Transmembrane helix</keyword>
<name>A0A5D8QC74_9THEO</name>
<dbReference type="PANTHER" id="PTHR30622:SF2">
    <property type="entry name" value="UNDECAPRENYL-DIPHOSPHATASE"/>
    <property type="match status" value="1"/>
</dbReference>
<evidence type="ECO:0000256" key="3">
    <source>
        <dbReference type="ARBA" id="ARBA00012374"/>
    </source>
</evidence>
<keyword evidence="5 17" id="KW-1003">Cell membrane</keyword>
<gene>
    <name evidence="17 18" type="primary">uppP</name>
    <name evidence="18" type="ORF">FWJ32_05915</name>
</gene>
<comment type="catalytic activity">
    <reaction evidence="16 17">
        <text>di-trans,octa-cis-undecaprenyl diphosphate + H2O = di-trans,octa-cis-undecaprenyl phosphate + phosphate + H(+)</text>
        <dbReference type="Rhea" id="RHEA:28094"/>
        <dbReference type="ChEBI" id="CHEBI:15377"/>
        <dbReference type="ChEBI" id="CHEBI:15378"/>
        <dbReference type="ChEBI" id="CHEBI:43474"/>
        <dbReference type="ChEBI" id="CHEBI:58405"/>
        <dbReference type="ChEBI" id="CHEBI:60392"/>
        <dbReference type="EC" id="3.6.1.27"/>
    </reaction>
</comment>
<evidence type="ECO:0000256" key="4">
    <source>
        <dbReference type="ARBA" id="ARBA00021581"/>
    </source>
</evidence>
<keyword evidence="7 17" id="KW-0378">Hydrolase</keyword>
<evidence type="ECO:0000256" key="13">
    <source>
        <dbReference type="ARBA" id="ARBA00023316"/>
    </source>
</evidence>
<comment type="similarity">
    <text evidence="2 17">Belongs to the UppP family.</text>
</comment>
<dbReference type="Pfam" id="PF02673">
    <property type="entry name" value="BacA"/>
    <property type="match status" value="1"/>
</dbReference>
<dbReference type="EC" id="3.6.1.27" evidence="3 17"/>
<comment type="subcellular location">
    <subcellularLocation>
        <location evidence="1 17">Cell membrane</location>
        <topology evidence="1 17">Multi-pass membrane protein</topology>
    </subcellularLocation>
</comment>
<dbReference type="EMBL" id="VTPS01000007">
    <property type="protein sequence ID" value="TZE82285.1"/>
    <property type="molecule type" value="Genomic_DNA"/>
</dbReference>
<organism evidence="18 19">
    <name type="scientific">Calorimonas adulescens</name>
    <dbReference type="NCBI Taxonomy" id="2606906"/>
    <lineage>
        <taxon>Bacteria</taxon>
        <taxon>Bacillati</taxon>
        <taxon>Bacillota</taxon>
        <taxon>Clostridia</taxon>
        <taxon>Thermoanaerobacterales</taxon>
        <taxon>Thermoanaerobacteraceae</taxon>
        <taxon>Calorimonas</taxon>
    </lineage>
</organism>
<evidence type="ECO:0000256" key="9">
    <source>
        <dbReference type="ARBA" id="ARBA00022984"/>
    </source>
</evidence>
<feature type="transmembrane region" description="Helical" evidence="17">
    <location>
        <begin position="220"/>
        <end position="241"/>
    </location>
</feature>
<reference evidence="18 19" key="1">
    <citation type="submission" date="2019-08" db="EMBL/GenBank/DDBJ databases">
        <title>Calorimonas adulescens gen. nov., sp. nov., an anaerobic thermophilic bacterium from Sakhalin hot spring.</title>
        <authorList>
            <person name="Khomyakova M.A."/>
            <person name="Merkel A.Y."/>
            <person name="Novikov A."/>
            <person name="Bonch-Osmolovskaya E.A."/>
            <person name="Slobodkin A.I."/>
        </authorList>
    </citation>
    <scope>NUCLEOTIDE SEQUENCE [LARGE SCALE GENOMIC DNA]</scope>
    <source>
        <strain evidence="18 19">A05MB</strain>
    </source>
</reference>
<evidence type="ECO:0000256" key="1">
    <source>
        <dbReference type="ARBA" id="ARBA00004651"/>
    </source>
</evidence>
<dbReference type="InterPro" id="IPR003824">
    <property type="entry name" value="UppP"/>
</dbReference>
<keyword evidence="11 17" id="KW-0472">Membrane</keyword>
<evidence type="ECO:0000313" key="18">
    <source>
        <dbReference type="EMBL" id="TZE82285.1"/>
    </source>
</evidence>
<protein>
    <recommendedName>
        <fullName evidence="4 17">Undecaprenyl-diphosphatase</fullName>
        <ecNumber evidence="3 17">3.6.1.27</ecNumber>
    </recommendedName>
    <alternativeName>
        <fullName evidence="15 17">Bacitracin resistance protein</fullName>
    </alternativeName>
    <alternativeName>
        <fullName evidence="14 17">Undecaprenyl pyrophosphate phosphatase</fullName>
    </alternativeName>
</protein>
<feature type="transmembrane region" description="Helical" evidence="17">
    <location>
        <begin position="116"/>
        <end position="137"/>
    </location>
</feature>
<evidence type="ECO:0000256" key="8">
    <source>
        <dbReference type="ARBA" id="ARBA00022960"/>
    </source>
</evidence>
<evidence type="ECO:0000256" key="15">
    <source>
        <dbReference type="ARBA" id="ARBA00032932"/>
    </source>
</evidence>
<evidence type="ECO:0000256" key="5">
    <source>
        <dbReference type="ARBA" id="ARBA00022475"/>
    </source>
</evidence>
<comment type="function">
    <text evidence="17">Catalyzes the dephosphorylation of undecaprenyl diphosphate (UPP). Confers resistance to bacitracin.</text>
</comment>
<evidence type="ECO:0000256" key="7">
    <source>
        <dbReference type="ARBA" id="ARBA00022801"/>
    </source>
</evidence>